<evidence type="ECO:0000313" key="5">
    <source>
        <dbReference type="Proteomes" id="UP000049023"/>
    </source>
</evidence>
<name>A0A0T9EZY3_MYCTX</name>
<evidence type="ECO:0000313" key="2">
    <source>
        <dbReference type="EMBL" id="CKS74196.1"/>
    </source>
</evidence>
<reference evidence="4 5" key="1">
    <citation type="submission" date="2015-03" db="EMBL/GenBank/DDBJ databases">
        <authorList>
            <consortium name="Pathogen Informatics"/>
        </authorList>
    </citation>
    <scope>NUCLEOTIDE SEQUENCE [LARGE SCALE GENOMIC DNA]</scope>
    <source>
        <strain evidence="2 5">Bir 187</strain>
        <strain evidence="3 4">P00601463</strain>
    </source>
</reference>
<dbReference type="Proteomes" id="UP000049023">
    <property type="component" value="Unassembled WGS sequence"/>
</dbReference>
<accession>A0A0T9EZY3</accession>
<proteinExistence type="predicted"/>
<organism evidence="2 5">
    <name type="scientific">Mycobacterium tuberculosis</name>
    <dbReference type="NCBI Taxonomy" id="1773"/>
    <lineage>
        <taxon>Bacteria</taxon>
        <taxon>Bacillati</taxon>
        <taxon>Actinomycetota</taxon>
        <taxon>Actinomycetes</taxon>
        <taxon>Mycobacteriales</taxon>
        <taxon>Mycobacteriaceae</taxon>
        <taxon>Mycobacterium</taxon>
        <taxon>Mycobacterium tuberculosis complex</taxon>
    </lineage>
</organism>
<dbReference type="EMBL" id="CHKL01001209">
    <property type="protein sequence ID" value="COX80633.1"/>
    <property type="molecule type" value="Genomic_DNA"/>
</dbReference>
<gene>
    <name evidence="3" type="ORF">ERS007741_04743</name>
    <name evidence="2" type="ORF">ERS027661_03477</name>
</gene>
<dbReference type="EMBL" id="CNFU01000918">
    <property type="protein sequence ID" value="CKS74196.1"/>
    <property type="molecule type" value="Genomic_DNA"/>
</dbReference>
<sequence length="116" mass="12277">MVVHPAVIGLAGHRGVGDGDLGHRQAGSSSVRGHQHRTQRGLALQPASFVQTQQDLGSAVDAGELVGRGEVGRTGVGGRAHPVDLNRGISGSQAAVVDETRQRIRTHRRAELRQLR</sequence>
<feature type="region of interest" description="Disordered" evidence="1">
    <location>
        <begin position="14"/>
        <end position="42"/>
    </location>
</feature>
<evidence type="ECO:0000256" key="1">
    <source>
        <dbReference type="SAM" id="MobiDB-lite"/>
    </source>
</evidence>
<dbReference type="AlphaFoldDB" id="A0A0T9EZY3"/>
<dbReference type="Proteomes" id="UP000048600">
    <property type="component" value="Unassembled WGS sequence"/>
</dbReference>
<protein>
    <submittedName>
        <fullName evidence="2">Uncharacterized protein</fullName>
    </submittedName>
</protein>
<evidence type="ECO:0000313" key="4">
    <source>
        <dbReference type="Proteomes" id="UP000048600"/>
    </source>
</evidence>
<evidence type="ECO:0000313" key="3">
    <source>
        <dbReference type="EMBL" id="COX80633.1"/>
    </source>
</evidence>